<protein>
    <submittedName>
        <fullName evidence="2">Uncharacterized protein</fullName>
    </submittedName>
</protein>
<keyword evidence="1" id="KW-1133">Transmembrane helix</keyword>
<dbReference type="Proteomes" id="UP000594454">
    <property type="component" value="Chromosome 2"/>
</dbReference>
<name>A0A7R8YR77_HERIL</name>
<sequence length="244" mass="27592">MRVLKAIEWIKTVALMPLTPKHLRISAILIAIYQVLVAHVILFVMLMGLAHAEEMRTILGIDIADQKEREDYYEVVTNAKGESLNQIRFKSASHLASFTLLILYIGTVVASVNLFSSLGLFIGVFKNKTELMLPWLVLDMLGVVIILAIMIFVANGTFVCFVGGQWQYMSLCVAFILFDIIIWYTIYCYYISIRQIRKLTEIATVAIPCPPPGSIPFHYRKENMYLGSGGYKHILADCDPNYQA</sequence>
<accession>A0A7R8YR77</accession>
<feature type="transmembrane region" description="Helical" evidence="1">
    <location>
        <begin position="132"/>
        <end position="154"/>
    </location>
</feature>
<dbReference type="InParanoid" id="A0A7R8YR77"/>
<reference evidence="2 3" key="1">
    <citation type="submission" date="2020-11" db="EMBL/GenBank/DDBJ databases">
        <authorList>
            <person name="Wallbank WR R."/>
            <person name="Pardo Diaz C."/>
            <person name="Kozak K."/>
            <person name="Martin S."/>
            <person name="Jiggins C."/>
            <person name="Moest M."/>
            <person name="Warren A I."/>
            <person name="Generalovic N T."/>
            <person name="Byers J.R.P. K."/>
            <person name="Montejo-Kovacevich G."/>
            <person name="Yen C E."/>
        </authorList>
    </citation>
    <scope>NUCLEOTIDE SEQUENCE [LARGE SCALE GENOMIC DNA]</scope>
</reference>
<evidence type="ECO:0000313" key="2">
    <source>
        <dbReference type="EMBL" id="CAD7082428.1"/>
    </source>
</evidence>
<gene>
    <name evidence="2" type="ORF">HERILL_LOCUS5463</name>
</gene>
<dbReference type="FunCoup" id="A0A7R8YR77">
    <property type="interactions" value="46"/>
</dbReference>
<keyword evidence="1" id="KW-0472">Membrane</keyword>
<keyword evidence="3" id="KW-1185">Reference proteome</keyword>
<feature type="transmembrane region" description="Helical" evidence="1">
    <location>
        <begin position="101"/>
        <end position="125"/>
    </location>
</feature>
<dbReference type="OrthoDB" id="8197395at2759"/>
<keyword evidence="1" id="KW-0812">Transmembrane</keyword>
<organism evidence="2 3">
    <name type="scientific">Hermetia illucens</name>
    <name type="common">Black soldier fly</name>
    <dbReference type="NCBI Taxonomy" id="343691"/>
    <lineage>
        <taxon>Eukaryota</taxon>
        <taxon>Metazoa</taxon>
        <taxon>Ecdysozoa</taxon>
        <taxon>Arthropoda</taxon>
        <taxon>Hexapoda</taxon>
        <taxon>Insecta</taxon>
        <taxon>Pterygota</taxon>
        <taxon>Neoptera</taxon>
        <taxon>Endopterygota</taxon>
        <taxon>Diptera</taxon>
        <taxon>Brachycera</taxon>
        <taxon>Stratiomyomorpha</taxon>
        <taxon>Stratiomyidae</taxon>
        <taxon>Hermetiinae</taxon>
        <taxon>Hermetia</taxon>
    </lineage>
</organism>
<feature type="transmembrane region" description="Helical" evidence="1">
    <location>
        <begin position="25"/>
        <end position="50"/>
    </location>
</feature>
<evidence type="ECO:0000256" key="1">
    <source>
        <dbReference type="SAM" id="Phobius"/>
    </source>
</evidence>
<dbReference type="AlphaFoldDB" id="A0A7R8YR77"/>
<evidence type="ECO:0000313" key="3">
    <source>
        <dbReference type="Proteomes" id="UP000594454"/>
    </source>
</evidence>
<feature type="transmembrane region" description="Helical" evidence="1">
    <location>
        <begin position="166"/>
        <end position="190"/>
    </location>
</feature>
<dbReference type="EMBL" id="LR899010">
    <property type="protein sequence ID" value="CAD7082428.1"/>
    <property type="molecule type" value="Genomic_DNA"/>
</dbReference>
<proteinExistence type="predicted"/>